<evidence type="ECO:0000313" key="8">
    <source>
        <dbReference type="Ensembl" id="ENSCCRP00010037535.1"/>
    </source>
</evidence>
<dbReference type="Ensembl" id="ENSCCRT00010041228.1">
    <property type="protein sequence ID" value="ENSCCRP00010037535.1"/>
    <property type="gene ID" value="ENSCCRG00010016026.1"/>
</dbReference>
<feature type="chain" id="PRO_5034093413" description="Ig-like domain-containing protein" evidence="6">
    <location>
        <begin position="25"/>
        <end position="130"/>
    </location>
</feature>
<dbReference type="InterPro" id="IPR013106">
    <property type="entry name" value="Ig_V-set"/>
</dbReference>
<dbReference type="InterPro" id="IPR007110">
    <property type="entry name" value="Ig-like_dom"/>
</dbReference>
<organism evidence="8 9">
    <name type="scientific">Cyprinus carpio</name>
    <name type="common">Common carp</name>
    <dbReference type="NCBI Taxonomy" id="7962"/>
    <lineage>
        <taxon>Eukaryota</taxon>
        <taxon>Metazoa</taxon>
        <taxon>Chordata</taxon>
        <taxon>Craniata</taxon>
        <taxon>Vertebrata</taxon>
        <taxon>Euteleostomi</taxon>
        <taxon>Actinopterygii</taxon>
        <taxon>Neopterygii</taxon>
        <taxon>Teleostei</taxon>
        <taxon>Ostariophysi</taxon>
        <taxon>Cypriniformes</taxon>
        <taxon>Cyprinidae</taxon>
        <taxon>Cyprininae</taxon>
        <taxon>Cyprinus</taxon>
    </lineage>
</organism>
<dbReference type="GO" id="GO:0002250">
    <property type="term" value="P:adaptive immune response"/>
    <property type="evidence" value="ECO:0007669"/>
    <property type="project" value="UniProtKB-KW"/>
</dbReference>
<dbReference type="InterPro" id="IPR051287">
    <property type="entry name" value="TCR_variable_region"/>
</dbReference>
<dbReference type="InterPro" id="IPR013783">
    <property type="entry name" value="Ig-like_fold"/>
</dbReference>
<keyword evidence="4" id="KW-0393">Immunoglobulin domain</keyword>
<name>A0A8C1JXK8_CYPCA</name>
<dbReference type="InterPro" id="IPR036179">
    <property type="entry name" value="Ig-like_dom_sf"/>
</dbReference>
<keyword evidence="9" id="KW-1185">Reference proteome</keyword>
<dbReference type="Pfam" id="PF07686">
    <property type="entry name" value="V-set"/>
    <property type="match status" value="1"/>
</dbReference>
<evidence type="ECO:0000256" key="4">
    <source>
        <dbReference type="ARBA" id="ARBA00023319"/>
    </source>
</evidence>
<evidence type="ECO:0000256" key="2">
    <source>
        <dbReference type="ARBA" id="ARBA00023130"/>
    </source>
</evidence>
<feature type="domain" description="Ig-like" evidence="7">
    <location>
        <begin position="29"/>
        <end position="123"/>
    </location>
</feature>
<dbReference type="GO" id="GO:0042101">
    <property type="term" value="C:T cell receptor complex"/>
    <property type="evidence" value="ECO:0007669"/>
    <property type="project" value="UniProtKB-KW"/>
</dbReference>
<feature type="signal peptide" evidence="6">
    <location>
        <begin position="1"/>
        <end position="24"/>
    </location>
</feature>
<evidence type="ECO:0000256" key="1">
    <source>
        <dbReference type="ARBA" id="ARBA00022729"/>
    </source>
</evidence>
<evidence type="ECO:0000313" key="9">
    <source>
        <dbReference type="Proteomes" id="UP000694427"/>
    </source>
</evidence>
<evidence type="ECO:0000256" key="6">
    <source>
        <dbReference type="SAM" id="SignalP"/>
    </source>
</evidence>
<dbReference type="PROSITE" id="PS50835">
    <property type="entry name" value="IG_LIKE"/>
    <property type="match status" value="1"/>
</dbReference>
<evidence type="ECO:0000256" key="3">
    <source>
        <dbReference type="ARBA" id="ARBA00023170"/>
    </source>
</evidence>
<reference evidence="8" key="1">
    <citation type="submission" date="2025-08" db="UniProtKB">
        <authorList>
            <consortium name="Ensembl"/>
        </authorList>
    </citation>
    <scope>IDENTIFICATION</scope>
</reference>
<dbReference type="AlphaFoldDB" id="A0A8C1JXK8"/>
<accession>A0A8C1JXK8</accession>
<dbReference type="InterPro" id="IPR003599">
    <property type="entry name" value="Ig_sub"/>
</dbReference>
<keyword evidence="5" id="KW-0391">Immunity</keyword>
<dbReference type="Proteomes" id="UP000694427">
    <property type="component" value="Unplaced"/>
</dbReference>
<evidence type="ECO:0000256" key="5">
    <source>
        <dbReference type="ARBA" id="ARBA00043266"/>
    </source>
</evidence>
<dbReference type="Gene3D" id="2.60.40.10">
    <property type="entry name" value="Immunoglobulins"/>
    <property type="match status" value="1"/>
</dbReference>
<protein>
    <recommendedName>
        <fullName evidence="7">Ig-like domain-containing protein</fullName>
    </recommendedName>
</protein>
<keyword evidence="2" id="KW-1064">Adaptive immunity</keyword>
<dbReference type="PANTHER" id="PTHR19367:SF18">
    <property type="entry name" value="T CELL RECEPTOR ALPHA VARIABLE 16"/>
    <property type="match status" value="1"/>
</dbReference>
<sequence>MLNLFSFLLLKMHFSVSFTGISFANTIQPLSSEKHVFRGEKVTLSCNYSGNVDNLQWYRQYPGSRPEHLILVTEYSEPDLSLHLSAKASKDLKQVNLTISSAEETDSALYYCALKPTVTGKLKTLYKNLP</sequence>
<dbReference type="SUPFAM" id="SSF48726">
    <property type="entry name" value="Immunoglobulin"/>
    <property type="match status" value="1"/>
</dbReference>
<dbReference type="PANTHER" id="PTHR19367">
    <property type="entry name" value="T-CELL RECEPTOR ALPHA CHAIN V REGION"/>
    <property type="match status" value="1"/>
</dbReference>
<keyword evidence="5" id="KW-1279">T cell receptor</keyword>
<keyword evidence="3" id="KW-0675">Receptor</keyword>
<reference evidence="8" key="2">
    <citation type="submission" date="2025-09" db="UniProtKB">
        <authorList>
            <consortium name="Ensembl"/>
        </authorList>
    </citation>
    <scope>IDENTIFICATION</scope>
</reference>
<dbReference type="SMART" id="SM00409">
    <property type="entry name" value="IG"/>
    <property type="match status" value="1"/>
</dbReference>
<evidence type="ECO:0000259" key="7">
    <source>
        <dbReference type="PROSITE" id="PS50835"/>
    </source>
</evidence>
<keyword evidence="1 6" id="KW-0732">Signal</keyword>
<proteinExistence type="predicted"/>
<dbReference type="SMART" id="SM00406">
    <property type="entry name" value="IGv"/>
    <property type="match status" value="1"/>
</dbReference>